<gene>
    <name evidence="2" type="ORF">KDK_16860</name>
</gene>
<comment type="caution">
    <text evidence="2">The sequence shown here is derived from an EMBL/GenBank/DDBJ whole genome shotgun (WGS) entry which is preliminary data.</text>
</comment>
<evidence type="ECO:0000313" key="3">
    <source>
        <dbReference type="Proteomes" id="UP000287188"/>
    </source>
</evidence>
<organism evidence="2 3">
    <name type="scientific">Dictyobacter kobayashii</name>
    <dbReference type="NCBI Taxonomy" id="2014872"/>
    <lineage>
        <taxon>Bacteria</taxon>
        <taxon>Bacillati</taxon>
        <taxon>Chloroflexota</taxon>
        <taxon>Ktedonobacteria</taxon>
        <taxon>Ktedonobacterales</taxon>
        <taxon>Dictyobacteraceae</taxon>
        <taxon>Dictyobacter</taxon>
    </lineage>
</organism>
<sequence length="244" mass="27809">MRLSFIHITGRLLIFLSIIIIILANLSSHAHAAVAAEPISVSSETATLNFPKSMDFQLDAHDAATPLELATLSLDFNYEHMTEVHAVAHTQAHDILFQWHEVFDQQHFMPVGTILTYHWTIEDINGHQYDSEAKKFQITDTRFQWQHLSQGLYQVNWYNRSTDFGQILLTQTTNSLKRIYTNLGTPLQKPVNLWVYDNNDDFHSSLPPDTVEWVGGVTFFQLNQASVVVSGPDDITLSRDLPMN</sequence>
<dbReference type="RefSeq" id="WP_126549501.1">
    <property type="nucleotide sequence ID" value="NZ_BIFS01000001.1"/>
</dbReference>
<dbReference type="AlphaFoldDB" id="A0A402AFM5"/>
<accession>A0A402AFM5</accession>
<dbReference type="OrthoDB" id="166074at2"/>
<reference evidence="3" key="1">
    <citation type="submission" date="2018-12" db="EMBL/GenBank/DDBJ databases">
        <title>Tengunoibacter tsumagoiensis gen. nov., sp. nov., Dictyobacter kobayashii sp. nov., D. alpinus sp. nov., and D. joshuensis sp. nov. and description of Dictyobacteraceae fam. nov. within the order Ktedonobacterales isolated from Tengu-no-mugimeshi.</title>
        <authorList>
            <person name="Wang C.M."/>
            <person name="Zheng Y."/>
            <person name="Sakai Y."/>
            <person name="Toyoda A."/>
            <person name="Minakuchi Y."/>
            <person name="Abe K."/>
            <person name="Yokota A."/>
            <person name="Yabe S."/>
        </authorList>
    </citation>
    <scope>NUCLEOTIDE SEQUENCE [LARGE SCALE GENOMIC DNA]</scope>
    <source>
        <strain evidence="3">Uno11</strain>
    </source>
</reference>
<feature type="chain" id="PRO_5019396908" evidence="1">
    <location>
        <begin position="33"/>
        <end position="244"/>
    </location>
</feature>
<keyword evidence="1" id="KW-0732">Signal</keyword>
<dbReference type="EMBL" id="BIFS01000001">
    <property type="protein sequence ID" value="GCE17886.1"/>
    <property type="molecule type" value="Genomic_DNA"/>
</dbReference>
<dbReference type="Proteomes" id="UP000287188">
    <property type="component" value="Unassembled WGS sequence"/>
</dbReference>
<proteinExistence type="predicted"/>
<name>A0A402AFM5_9CHLR</name>
<feature type="signal peptide" evidence="1">
    <location>
        <begin position="1"/>
        <end position="32"/>
    </location>
</feature>
<evidence type="ECO:0000313" key="2">
    <source>
        <dbReference type="EMBL" id="GCE17886.1"/>
    </source>
</evidence>
<evidence type="ECO:0000256" key="1">
    <source>
        <dbReference type="SAM" id="SignalP"/>
    </source>
</evidence>
<keyword evidence="3" id="KW-1185">Reference proteome</keyword>
<protein>
    <submittedName>
        <fullName evidence="2">Uncharacterized protein</fullName>
    </submittedName>
</protein>